<evidence type="ECO:0008006" key="3">
    <source>
        <dbReference type="Google" id="ProtNLM"/>
    </source>
</evidence>
<name>A0A2R8B9F1_9RHOB</name>
<evidence type="ECO:0000313" key="1">
    <source>
        <dbReference type="EMBL" id="SPH19701.1"/>
    </source>
</evidence>
<keyword evidence="2" id="KW-1185">Reference proteome</keyword>
<dbReference type="Gene3D" id="3.30.1360.120">
    <property type="entry name" value="Probable tRNA modification gtpase trme, domain 1"/>
    <property type="match status" value="1"/>
</dbReference>
<dbReference type="Proteomes" id="UP000244880">
    <property type="component" value="Unassembled WGS sequence"/>
</dbReference>
<dbReference type="EMBL" id="OMOR01000001">
    <property type="protein sequence ID" value="SPH19701.1"/>
    <property type="molecule type" value="Genomic_DNA"/>
</dbReference>
<proteinExistence type="predicted"/>
<organism evidence="1 2">
    <name type="scientific">Ascidiaceihabitans donghaensis</name>
    <dbReference type="NCBI Taxonomy" id="1510460"/>
    <lineage>
        <taxon>Bacteria</taxon>
        <taxon>Pseudomonadati</taxon>
        <taxon>Pseudomonadota</taxon>
        <taxon>Alphaproteobacteria</taxon>
        <taxon>Rhodobacterales</taxon>
        <taxon>Paracoccaceae</taxon>
        <taxon>Ascidiaceihabitans</taxon>
    </lineage>
</organism>
<dbReference type="SUPFAM" id="SSF103025">
    <property type="entry name" value="Folate-binding domain"/>
    <property type="match status" value="1"/>
</dbReference>
<dbReference type="AlphaFoldDB" id="A0A2R8B9F1"/>
<evidence type="ECO:0000313" key="2">
    <source>
        <dbReference type="Proteomes" id="UP000244880"/>
    </source>
</evidence>
<dbReference type="InterPro" id="IPR027266">
    <property type="entry name" value="TrmE/GcvT-like"/>
</dbReference>
<protein>
    <recommendedName>
        <fullName evidence="3">Sarcosine oxidase subunit gamma</fullName>
    </recommendedName>
</protein>
<reference evidence="1 2" key="1">
    <citation type="submission" date="2018-03" db="EMBL/GenBank/DDBJ databases">
        <authorList>
            <person name="Keele B.F."/>
        </authorList>
    </citation>
    <scope>NUCLEOTIDE SEQUENCE [LARGE SCALE GENOMIC DNA]</scope>
    <source>
        <strain evidence="1 2">CECT 8599</strain>
    </source>
</reference>
<sequence>MFVHDLTPITALGGATPQVETVGTVTLSENPGLALASVMARVGFETDCAKHLADLLDGDAPGPGKCRLHDPEAAFWLGPDQWMVGAPYDTHETLASDLKTRFGNTASITEQSDAWVCYDLRGAGMETVMELCCNLNIRAMQTGDAQRTSIHHLGCFVLRRDPEDWVRILGPRSSAGSLHHALKTAMVSAELL</sequence>
<dbReference type="Gene3D" id="3.30.70.1520">
    <property type="entry name" value="Heterotetrameric sarcosine oxidase"/>
    <property type="match status" value="1"/>
</dbReference>
<accession>A0A2R8B9F1</accession>
<gene>
    <name evidence="1" type="ORF">ASD8599_00437</name>
</gene>